<evidence type="ECO:0000256" key="4">
    <source>
        <dbReference type="ARBA" id="ARBA00022525"/>
    </source>
</evidence>
<dbReference type="GO" id="GO:0098552">
    <property type="term" value="C:side of membrane"/>
    <property type="evidence" value="ECO:0007669"/>
    <property type="project" value="UniProtKB-KW"/>
</dbReference>
<keyword evidence="5" id="KW-0325">Glycoprotein</keyword>
<keyword evidence="7 9" id="KW-1015">Disulfide bond</keyword>
<feature type="disulfide bond" evidence="9">
    <location>
        <begin position="108"/>
        <end position="148"/>
    </location>
</feature>
<evidence type="ECO:0000259" key="11">
    <source>
        <dbReference type="PROSITE" id="PS52012"/>
    </source>
</evidence>
<keyword evidence="5" id="KW-0472">Membrane</keyword>
<dbReference type="GeneID" id="34614443"/>
<organism evidence="12 13">
    <name type="scientific">Penicilliopsis zonata CBS 506.65</name>
    <dbReference type="NCBI Taxonomy" id="1073090"/>
    <lineage>
        <taxon>Eukaryota</taxon>
        <taxon>Fungi</taxon>
        <taxon>Dikarya</taxon>
        <taxon>Ascomycota</taxon>
        <taxon>Pezizomycotina</taxon>
        <taxon>Eurotiomycetes</taxon>
        <taxon>Eurotiomycetidae</taxon>
        <taxon>Eurotiales</taxon>
        <taxon>Aspergillaceae</taxon>
        <taxon>Penicilliopsis</taxon>
    </lineage>
</organism>
<evidence type="ECO:0000256" key="6">
    <source>
        <dbReference type="ARBA" id="ARBA00022729"/>
    </source>
</evidence>
<dbReference type="VEuPathDB" id="FungiDB:ASPZODRAFT_24914"/>
<evidence type="ECO:0000256" key="7">
    <source>
        <dbReference type="ARBA" id="ARBA00023157"/>
    </source>
</evidence>
<proteinExistence type="inferred from homology"/>
<name>A0A1L9SLM9_9EURO</name>
<dbReference type="EMBL" id="KV878340">
    <property type="protein sequence ID" value="OJJ48043.1"/>
    <property type="molecule type" value="Genomic_DNA"/>
</dbReference>
<accession>A0A1L9SLM9</accession>
<comment type="caution">
    <text evidence="9">Lacks conserved residue(s) required for the propagation of feature annotation.</text>
</comment>
<evidence type="ECO:0000256" key="3">
    <source>
        <dbReference type="ARBA" id="ARBA00010031"/>
    </source>
</evidence>
<evidence type="ECO:0000313" key="12">
    <source>
        <dbReference type="EMBL" id="OJJ48043.1"/>
    </source>
</evidence>
<dbReference type="PROSITE" id="PS52012">
    <property type="entry name" value="CFEM"/>
    <property type="match status" value="1"/>
</dbReference>
<keyword evidence="13" id="KW-1185">Reference proteome</keyword>
<comment type="similarity">
    <text evidence="3">Belongs to the RBT5 family.</text>
</comment>
<feature type="disulfide bond" evidence="9">
    <location>
        <begin position="112"/>
        <end position="143"/>
    </location>
</feature>
<reference evidence="13" key="1">
    <citation type="journal article" date="2017" name="Genome Biol.">
        <title>Comparative genomics reveals high biological diversity and specific adaptations in the industrially and medically important fungal genus Aspergillus.</title>
        <authorList>
            <person name="de Vries R.P."/>
            <person name="Riley R."/>
            <person name="Wiebenga A."/>
            <person name="Aguilar-Osorio G."/>
            <person name="Amillis S."/>
            <person name="Uchima C.A."/>
            <person name="Anderluh G."/>
            <person name="Asadollahi M."/>
            <person name="Askin M."/>
            <person name="Barry K."/>
            <person name="Battaglia E."/>
            <person name="Bayram O."/>
            <person name="Benocci T."/>
            <person name="Braus-Stromeyer S.A."/>
            <person name="Caldana C."/>
            <person name="Canovas D."/>
            <person name="Cerqueira G.C."/>
            <person name="Chen F."/>
            <person name="Chen W."/>
            <person name="Choi C."/>
            <person name="Clum A."/>
            <person name="Dos Santos R.A."/>
            <person name="Damasio A.R."/>
            <person name="Diallinas G."/>
            <person name="Emri T."/>
            <person name="Fekete E."/>
            <person name="Flipphi M."/>
            <person name="Freyberg S."/>
            <person name="Gallo A."/>
            <person name="Gournas C."/>
            <person name="Habgood R."/>
            <person name="Hainaut M."/>
            <person name="Harispe M.L."/>
            <person name="Henrissat B."/>
            <person name="Hilden K.S."/>
            <person name="Hope R."/>
            <person name="Hossain A."/>
            <person name="Karabika E."/>
            <person name="Karaffa L."/>
            <person name="Karanyi Z."/>
            <person name="Krasevec N."/>
            <person name="Kuo A."/>
            <person name="Kusch H."/>
            <person name="LaButti K."/>
            <person name="Lagendijk E.L."/>
            <person name="Lapidus A."/>
            <person name="Levasseur A."/>
            <person name="Lindquist E."/>
            <person name="Lipzen A."/>
            <person name="Logrieco A.F."/>
            <person name="MacCabe A."/>
            <person name="Maekelae M.R."/>
            <person name="Malavazi I."/>
            <person name="Melin P."/>
            <person name="Meyer V."/>
            <person name="Mielnichuk N."/>
            <person name="Miskei M."/>
            <person name="Molnar A.P."/>
            <person name="Mule G."/>
            <person name="Ngan C.Y."/>
            <person name="Orejas M."/>
            <person name="Orosz E."/>
            <person name="Ouedraogo J.P."/>
            <person name="Overkamp K.M."/>
            <person name="Park H.-S."/>
            <person name="Perrone G."/>
            <person name="Piumi F."/>
            <person name="Punt P.J."/>
            <person name="Ram A.F."/>
            <person name="Ramon A."/>
            <person name="Rauscher S."/>
            <person name="Record E."/>
            <person name="Riano-Pachon D.M."/>
            <person name="Robert V."/>
            <person name="Roehrig J."/>
            <person name="Ruller R."/>
            <person name="Salamov A."/>
            <person name="Salih N.S."/>
            <person name="Samson R.A."/>
            <person name="Sandor E."/>
            <person name="Sanguinetti M."/>
            <person name="Schuetze T."/>
            <person name="Sepcic K."/>
            <person name="Shelest E."/>
            <person name="Sherlock G."/>
            <person name="Sophianopoulou V."/>
            <person name="Squina F.M."/>
            <person name="Sun H."/>
            <person name="Susca A."/>
            <person name="Todd R.B."/>
            <person name="Tsang A."/>
            <person name="Unkles S.E."/>
            <person name="van de Wiele N."/>
            <person name="van Rossen-Uffink D."/>
            <person name="Oliveira J.V."/>
            <person name="Vesth T.C."/>
            <person name="Visser J."/>
            <person name="Yu J.-H."/>
            <person name="Zhou M."/>
            <person name="Andersen M.R."/>
            <person name="Archer D.B."/>
            <person name="Baker S.E."/>
            <person name="Benoit I."/>
            <person name="Brakhage A.A."/>
            <person name="Braus G.H."/>
            <person name="Fischer R."/>
            <person name="Frisvad J.C."/>
            <person name="Goldman G.H."/>
            <person name="Houbraken J."/>
            <person name="Oakley B."/>
            <person name="Pocsi I."/>
            <person name="Scazzocchio C."/>
            <person name="Seiboth B."/>
            <person name="vanKuyk P.A."/>
            <person name="Wortman J."/>
            <person name="Dyer P.S."/>
            <person name="Grigoriev I.V."/>
        </authorList>
    </citation>
    <scope>NUCLEOTIDE SEQUENCE [LARGE SCALE GENOMIC DNA]</scope>
    <source>
        <strain evidence="13">CBS 506.65</strain>
    </source>
</reference>
<evidence type="ECO:0000256" key="10">
    <source>
        <dbReference type="SAM" id="SignalP"/>
    </source>
</evidence>
<evidence type="ECO:0000256" key="8">
    <source>
        <dbReference type="ARBA" id="ARBA00023288"/>
    </source>
</evidence>
<dbReference type="OrthoDB" id="5427471at2759"/>
<feature type="domain" description="CFEM" evidence="11">
    <location>
        <begin position="79"/>
        <end position="191"/>
    </location>
</feature>
<dbReference type="Proteomes" id="UP000184188">
    <property type="component" value="Unassembled WGS sequence"/>
</dbReference>
<evidence type="ECO:0000256" key="5">
    <source>
        <dbReference type="ARBA" id="ARBA00022622"/>
    </source>
</evidence>
<evidence type="ECO:0000313" key="13">
    <source>
        <dbReference type="Proteomes" id="UP000184188"/>
    </source>
</evidence>
<comment type="subcellular location">
    <subcellularLocation>
        <location evidence="1">Membrane</location>
        <topology evidence="1">Lipid-anchor</topology>
        <topology evidence="1">GPI-anchor</topology>
    </subcellularLocation>
    <subcellularLocation>
        <location evidence="2">Secreted</location>
    </subcellularLocation>
</comment>
<protein>
    <recommendedName>
        <fullName evidence="11">CFEM domain-containing protein</fullName>
    </recommendedName>
</protein>
<gene>
    <name evidence="12" type="ORF">ASPZODRAFT_24914</name>
</gene>
<evidence type="ECO:0000256" key="9">
    <source>
        <dbReference type="PROSITE-ProRule" id="PRU01356"/>
    </source>
</evidence>
<feature type="chain" id="PRO_5012747394" description="CFEM domain-containing protein" evidence="10">
    <location>
        <begin position="18"/>
        <end position="218"/>
    </location>
</feature>
<keyword evidence="4" id="KW-0964">Secreted</keyword>
<evidence type="ECO:0000256" key="2">
    <source>
        <dbReference type="ARBA" id="ARBA00004613"/>
    </source>
</evidence>
<keyword evidence="5" id="KW-0336">GPI-anchor</keyword>
<dbReference type="InterPro" id="IPR008427">
    <property type="entry name" value="Extracellular_membr_CFEM_dom"/>
</dbReference>
<keyword evidence="8" id="KW-0449">Lipoprotein</keyword>
<dbReference type="AlphaFoldDB" id="A0A1L9SLM9"/>
<evidence type="ECO:0000256" key="1">
    <source>
        <dbReference type="ARBA" id="ARBA00004589"/>
    </source>
</evidence>
<sequence length="218" mass="21492">MKFLGAAMFGLLATVYANDCISNCETTAASDLGCSVDNLSGCFCAADFVKEMKECLGSNSSCGKEYVASYYSTYDSVCATATATSAAASTATGTATSTAAESTGTSDCIATCESTAASELGCSSSNLAGCFCTSNYTTEMKACLGSSCGKEYVASFYSTYDSVCATVSATGVATTSGASAATTTTAATSTYTGGANAMSYAYGGVQVAAAVAAVAALV</sequence>
<dbReference type="RefSeq" id="XP_022582553.1">
    <property type="nucleotide sequence ID" value="XM_022727979.1"/>
</dbReference>
<dbReference type="Pfam" id="PF05730">
    <property type="entry name" value="CFEM"/>
    <property type="match status" value="1"/>
</dbReference>
<keyword evidence="6 10" id="KW-0732">Signal</keyword>
<feature type="signal peptide" evidence="10">
    <location>
        <begin position="1"/>
        <end position="17"/>
    </location>
</feature>
<dbReference type="GO" id="GO:0005576">
    <property type="term" value="C:extracellular region"/>
    <property type="evidence" value="ECO:0007669"/>
    <property type="project" value="UniProtKB-SubCell"/>
</dbReference>